<name>A0A5E6WV23_PSEFL</name>
<dbReference type="InterPro" id="IPR011037">
    <property type="entry name" value="Pyrv_Knase-like_insert_dom_sf"/>
</dbReference>
<dbReference type="GO" id="GO:0030151">
    <property type="term" value="F:molybdenum ion binding"/>
    <property type="evidence" value="ECO:0007669"/>
    <property type="project" value="InterPro"/>
</dbReference>
<dbReference type="Pfam" id="PF03473">
    <property type="entry name" value="MOSC"/>
    <property type="match status" value="1"/>
</dbReference>
<sequence>MTLTSHIDHVFAGGLGVLKPEGQRTGIFKRRLSGPARVEVLGIVGDEHGDTRVHGGPEKAVHHYAAENYQTLAQAFAHCAHELLPGSLGENISARGLTERNVHIGDVLQMGSAVLQVSQPRSPCWKINHRFDAERLSMHVAQARITGWYYRVIQPGFIEAGGGIELLERHTQRFSIDEFWQVQLSHRPLIDDLLELAATPGLAEDWRRRLSERAKWLKKAAPAPQR</sequence>
<dbReference type="Proteomes" id="UP000326953">
    <property type="component" value="Unassembled WGS sequence"/>
</dbReference>
<reference evidence="2 3" key="1">
    <citation type="submission" date="2019-09" db="EMBL/GenBank/DDBJ databases">
        <authorList>
            <person name="Chandra G."/>
            <person name="Truman W A."/>
        </authorList>
    </citation>
    <scope>NUCLEOTIDE SEQUENCE [LARGE SCALE GENOMIC DNA]</scope>
    <source>
        <strain evidence="2">PS662</strain>
    </source>
</reference>
<evidence type="ECO:0000313" key="3">
    <source>
        <dbReference type="Proteomes" id="UP000326953"/>
    </source>
</evidence>
<dbReference type="InterPro" id="IPR052353">
    <property type="entry name" value="Benzoxazolinone_Detox_Enz"/>
</dbReference>
<accession>A0A5E6WV23</accession>
<dbReference type="GO" id="GO:0030170">
    <property type="term" value="F:pyridoxal phosphate binding"/>
    <property type="evidence" value="ECO:0007669"/>
    <property type="project" value="InterPro"/>
</dbReference>
<dbReference type="RefSeq" id="WP_150713240.1">
    <property type="nucleotide sequence ID" value="NZ_CABVHK010000019.1"/>
</dbReference>
<dbReference type="OrthoDB" id="9786134at2"/>
<dbReference type="InterPro" id="IPR005302">
    <property type="entry name" value="MoCF_Sase_C"/>
</dbReference>
<dbReference type="GO" id="GO:0003824">
    <property type="term" value="F:catalytic activity"/>
    <property type="evidence" value="ECO:0007669"/>
    <property type="project" value="InterPro"/>
</dbReference>
<gene>
    <name evidence="2" type="primary">yiiM</name>
    <name evidence="2" type="ORF">PS662_04953</name>
</gene>
<dbReference type="PANTHER" id="PTHR30212">
    <property type="entry name" value="PROTEIN YIIM"/>
    <property type="match status" value="1"/>
</dbReference>
<dbReference type="AlphaFoldDB" id="A0A5E6WV23"/>
<organism evidence="2 3">
    <name type="scientific">Pseudomonas fluorescens</name>
    <dbReference type="NCBI Taxonomy" id="294"/>
    <lineage>
        <taxon>Bacteria</taxon>
        <taxon>Pseudomonadati</taxon>
        <taxon>Pseudomonadota</taxon>
        <taxon>Gammaproteobacteria</taxon>
        <taxon>Pseudomonadales</taxon>
        <taxon>Pseudomonadaceae</taxon>
        <taxon>Pseudomonas</taxon>
    </lineage>
</organism>
<dbReference type="EMBL" id="CABVHK010000019">
    <property type="protein sequence ID" value="VVN32445.1"/>
    <property type="molecule type" value="Genomic_DNA"/>
</dbReference>
<protein>
    <submittedName>
        <fullName evidence="2">Protein YiiM</fullName>
    </submittedName>
</protein>
<feature type="domain" description="MOSC" evidence="1">
    <location>
        <begin position="30"/>
        <end position="167"/>
    </location>
</feature>
<evidence type="ECO:0000259" key="1">
    <source>
        <dbReference type="PROSITE" id="PS51340"/>
    </source>
</evidence>
<proteinExistence type="predicted"/>
<dbReference type="PANTHER" id="PTHR30212:SF2">
    <property type="entry name" value="PROTEIN YIIM"/>
    <property type="match status" value="1"/>
</dbReference>
<evidence type="ECO:0000313" key="2">
    <source>
        <dbReference type="EMBL" id="VVN32445.1"/>
    </source>
</evidence>
<dbReference type="SUPFAM" id="SSF50800">
    <property type="entry name" value="PK beta-barrel domain-like"/>
    <property type="match status" value="1"/>
</dbReference>
<dbReference type="PROSITE" id="PS51340">
    <property type="entry name" value="MOSC"/>
    <property type="match status" value="1"/>
</dbReference>
<dbReference type="Gene3D" id="2.40.33.20">
    <property type="entry name" value="PK beta-barrel domain-like"/>
    <property type="match status" value="1"/>
</dbReference>